<dbReference type="Proteomes" id="UP000612362">
    <property type="component" value="Unassembled WGS sequence"/>
</dbReference>
<organism evidence="1 2">
    <name type="scientific">Ktedonospora formicarum</name>
    <dbReference type="NCBI Taxonomy" id="2778364"/>
    <lineage>
        <taxon>Bacteria</taxon>
        <taxon>Bacillati</taxon>
        <taxon>Chloroflexota</taxon>
        <taxon>Ktedonobacteria</taxon>
        <taxon>Ktedonobacterales</taxon>
        <taxon>Ktedonobacteraceae</taxon>
        <taxon>Ktedonospora</taxon>
    </lineage>
</organism>
<gene>
    <name evidence="1" type="ORF">KSX_95220</name>
</gene>
<evidence type="ECO:0000313" key="2">
    <source>
        <dbReference type="Proteomes" id="UP000612362"/>
    </source>
</evidence>
<comment type="caution">
    <text evidence="1">The sequence shown here is derived from an EMBL/GenBank/DDBJ whole genome shotgun (WGS) entry which is preliminary data.</text>
</comment>
<proteinExistence type="predicted"/>
<dbReference type="EMBL" id="BNJF01000011">
    <property type="protein sequence ID" value="GHO51359.1"/>
    <property type="molecule type" value="Genomic_DNA"/>
</dbReference>
<dbReference type="AlphaFoldDB" id="A0A8J3I8B5"/>
<sequence length="75" mass="8562">MQKTLLWFSGKNRALPLWGNQILGRVFPFVKWASLGSALRDTALPGKAEEIVPEINRFLRLAALFFRREGAPFFV</sequence>
<keyword evidence="2" id="KW-1185">Reference proteome</keyword>
<name>A0A8J3I8B5_9CHLR</name>
<protein>
    <submittedName>
        <fullName evidence="1">Uncharacterized protein</fullName>
    </submittedName>
</protein>
<evidence type="ECO:0000313" key="1">
    <source>
        <dbReference type="EMBL" id="GHO51359.1"/>
    </source>
</evidence>
<accession>A0A8J3I8B5</accession>
<reference evidence="1" key="1">
    <citation type="submission" date="2020-10" db="EMBL/GenBank/DDBJ databases">
        <title>Taxonomic study of unclassified bacteria belonging to the class Ktedonobacteria.</title>
        <authorList>
            <person name="Yabe S."/>
            <person name="Wang C.M."/>
            <person name="Zheng Y."/>
            <person name="Sakai Y."/>
            <person name="Cavaletti L."/>
            <person name="Monciardini P."/>
            <person name="Donadio S."/>
        </authorList>
    </citation>
    <scope>NUCLEOTIDE SEQUENCE</scope>
    <source>
        <strain evidence="1">SOSP1-1</strain>
    </source>
</reference>